<feature type="transmembrane region" description="Helical" evidence="8">
    <location>
        <begin position="344"/>
        <end position="365"/>
    </location>
</feature>
<feature type="transmembrane region" description="Helical" evidence="8">
    <location>
        <begin position="293"/>
        <end position="316"/>
    </location>
</feature>
<evidence type="ECO:0000256" key="4">
    <source>
        <dbReference type="ARBA" id="ARBA00022475"/>
    </source>
</evidence>
<reference evidence="11" key="6">
    <citation type="submission" date="2011-05" db="EMBL/GenBank/DDBJ databases">
        <title>Complete sequence of Collimonas fungivorans Ter331.</title>
        <authorList>
            <person name="Leveau J.H."/>
        </authorList>
    </citation>
    <scope>NUCLEOTIDE SEQUENCE [LARGE SCALE GENOMIC DNA]</scope>
    <source>
        <strain evidence="11">Ter331</strain>
    </source>
</reference>
<dbReference type="KEGG" id="cfu:CFU_4380"/>
<keyword evidence="11" id="KW-1185">Reference proteome</keyword>
<dbReference type="Pfam" id="PF00528">
    <property type="entry name" value="BPD_transp_1"/>
    <property type="match status" value="1"/>
</dbReference>
<dbReference type="Proteomes" id="UP000008392">
    <property type="component" value="Chromosome"/>
</dbReference>
<keyword evidence="5 8" id="KW-0812">Transmembrane</keyword>
<dbReference type="CDD" id="cd06261">
    <property type="entry name" value="TM_PBP2"/>
    <property type="match status" value="1"/>
</dbReference>
<reference evidence="10 11" key="5">
    <citation type="journal article" date="2011" name="ISME J.">
        <title>Dual transcriptional profiling of a bacterial/fungal confrontation: Collimonas fungivorans versus Aspergillus niger.</title>
        <authorList>
            <person name="Mela F."/>
            <person name="Fritsche K."/>
            <person name="de Boer W."/>
            <person name="van Veen J.A."/>
            <person name="de Graaff L.H."/>
            <person name="van den Berg M."/>
            <person name="Leveau J.H."/>
        </authorList>
    </citation>
    <scope>NUCLEOTIDE SEQUENCE [LARGE SCALE GENOMIC DNA]</scope>
    <source>
        <strain evidence="10 11">Ter331</strain>
    </source>
</reference>
<evidence type="ECO:0000256" key="1">
    <source>
        <dbReference type="ARBA" id="ARBA00004651"/>
    </source>
</evidence>
<dbReference type="Gene3D" id="1.10.3720.10">
    <property type="entry name" value="MetI-like"/>
    <property type="match status" value="1"/>
</dbReference>
<dbReference type="InterPro" id="IPR035906">
    <property type="entry name" value="MetI-like_sf"/>
</dbReference>
<name>G0AEJ3_COLFT</name>
<keyword evidence="7 8" id="KW-0472">Membrane</keyword>
<dbReference type="PROSITE" id="PS50928">
    <property type="entry name" value="ABC_TM1"/>
    <property type="match status" value="1"/>
</dbReference>
<dbReference type="GO" id="GO:0055085">
    <property type="term" value="P:transmembrane transport"/>
    <property type="evidence" value="ECO:0007669"/>
    <property type="project" value="InterPro"/>
</dbReference>
<reference evidence="10 11" key="1">
    <citation type="journal article" date="2004" name="Environ. Microbiol.">
        <title>Phylogeny-function analysis of (meta)genomic libraries: screening for expression of ribosomal RNA genes by large-insert library fluorescent in situ hybridization (LIL-FISH).</title>
        <authorList>
            <person name="Leveau J.H."/>
            <person name="Gerards S."/>
            <person name="de Boer W."/>
            <person name="van Veen J.A."/>
        </authorList>
    </citation>
    <scope>NUCLEOTIDE SEQUENCE [LARGE SCALE GENOMIC DNA]</scope>
    <source>
        <strain evidence="10 11">Ter331</strain>
    </source>
</reference>
<evidence type="ECO:0000256" key="3">
    <source>
        <dbReference type="ARBA" id="ARBA00022448"/>
    </source>
</evidence>
<comment type="subcellular location">
    <subcellularLocation>
        <location evidence="1 8">Cell membrane</location>
        <topology evidence="1 8">Multi-pass membrane protein</topology>
    </subcellularLocation>
</comment>
<organism evidence="10 11">
    <name type="scientific">Collimonas fungivorans (strain Ter331)</name>
    <dbReference type="NCBI Taxonomy" id="1005048"/>
    <lineage>
        <taxon>Bacteria</taxon>
        <taxon>Pseudomonadati</taxon>
        <taxon>Pseudomonadota</taxon>
        <taxon>Betaproteobacteria</taxon>
        <taxon>Burkholderiales</taxon>
        <taxon>Oxalobacteraceae</taxon>
        <taxon>Collimonas</taxon>
    </lineage>
</organism>
<evidence type="ECO:0000313" key="11">
    <source>
        <dbReference type="Proteomes" id="UP000008392"/>
    </source>
</evidence>
<evidence type="ECO:0000256" key="2">
    <source>
        <dbReference type="ARBA" id="ARBA00007069"/>
    </source>
</evidence>
<dbReference type="eggNOG" id="COG1176">
    <property type="taxonomic scope" value="Bacteria"/>
</dbReference>
<proteinExistence type="inferred from homology"/>
<dbReference type="InterPro" id="IPR000515">
    <property type="entry name" value="MetI-like"/>
</dbReference>
<accession>G0AEJ3</accession>
<gene>
    <name evidence="10" type="primary">potB2</name>
    <name evidence="10" type="ordered locus">CFU_4380</name>
</gene>
<feature type="transmembrane region" description="Helical" evidence="8">
    <location>
        <begin position="400"/>
        <end position="421"/>
    </location>
</feature>
<reference evidence="10 11" key="2">
    <citation type="journal article" date="2006" name="J. Microbiol. Methods">
        <title>Genomic flank-sequencing of plasposon insertion sites for rapid identification of functional genes.</title>
        <authorList>
            <person name="Leveau J.H."/>
            <person name="Gerards S."/>
            <person name="Fritsche K."/>
            <person name="Zondag G."/>
            <person name="van Veen J.A."/>
        </authorList>
    </citation>
    <scope>NUCLEOTIDE SEQUENCE [LARGE SCALE GENOMIC DNA]</scope>
    <source>
        <strain evidence="10 11">Ter331</strain>
    </source>
</reference>
<keyword evidence="4" id="KW-1003">Cell membrane</keyword>
<feature type="domain" description="ABC transmembrane type-1" evidence="9">
    <location>
        <begin position="258"/>
        <end position="464"/>
    </location>
</feature>
<dbReference type="PANTHER" id="PTHR42929:SF5">
    <property type="entry name" value="ABC TRANSPORTER PERMEASE PROTEIN"/>
    <property type="match status" value="1"/>
</dbReference>
<feature type="transmembrane region" description="Helical" evidence="8">
    <location>
        <begin position="441"/>
        <end position="464"/>
    </location>
</feature>
<keyword evidence="6 8" id="KW-1133">Transmembrane helix</keyword>
<evidence type="ECO:0000256" key="5">
    <source>
        <dbReference type="ARBA" id="ARBA00022692"/>
    </source>
</evidence>
<reference evidence="10 11" key="4">
    <citation type="journal article" date="2010" name="Environ. Microbiol.">
        <title>The bacterial genus Collimonas: mycophagy, weathering and other adaptive solutions to life in oligotrophic soil environments.</title>
        <authorList>
            <person name="Leveau J.H."/>
            <person name="Uroz S."/>
            <person name="de Boer W."/>
        </authorList>
    </citation>
    <scope>NUCLEOTIDE SEQUENCE [LARGE SCALE GENOMIC DNA]</scope>
    <source>
        <strain evidence="10 11">Ter331</strain>
    </source>
</reference>
<dbReference type="PANTHER" id="PTHR42929">
    <property type="entry name" value="INNER MEMBRANE ABC TRANSPORTER PERMEASE PROTEIN YDCU-RELATED-RELATED"/>
    <property type="match status" value="1"/>
</dbReference>
<reference evidence="10 11" key="3">
    <citation type="journal article" date="2008" name="FEMS Microbiol. Ecol.">
        <title>Identification and characterization of genes underlying chitinolysis in Collimonas fungivorans Ter331.</title>
        <authorList>
            <person name="Fritsche K."/>
            <person name="de Boer W."/>
            <person name="Gerards S."/>
            <person name="van den Berg M."/>
            <person name="van Veen J.A."/>
            <person name="Leveau J.H."/>
        </authorList>
    </citation>
    <scope>NUCLEOTIDE SEQUENCE [LARGE SCALE GENOMIC DNA]</scope>
    <source>
        <strain evidence="10 11">Ter331</strain>
    </source>
</reference>
<dbReference type="AlphaFoldDB" id="G0AEJ3"/>
<comment type="similarity">
    <text evidence="2">Belongs to the binding-protein-dependent transport system permease family. CysTW subfamily.</text>
</comment>
<dbReference type="SUPFAM" id="SSF161098">
    <property type="entry name" value="MetI-like"/>
    <property type="match status" value="1"/>
</dbReference>
<sequence length="475" mass="51780">MAKNWNSASLPGLPSKQVAAGHGKYLPVAGGRSLHSSFCQSRITMTSIASSAGANPMPMAPPAAPHNAQLKRELRQAQFRKRAAALALIAPLAIFLLLTFLVPIAMLLKRAVENPEIATTLPHTVAALSNWDRKSSPPDAAYAGLATDLLQAREDSSAGSLARRLNSEISGARSIIMKTARALPLLDADGKPLPPAQIKQALIDIDEQWQQLPYWQVIAKNGAPYSPYYLLAALDLKQDVFGHIEKADPDASVYQKIFGRTFWMGLVATLACLVLGYPLAYWLSTMSERRANLFMILVLIPFWTSILVRVAAWIVLLQSEGLVNKALMATGLTQAPLELLFNRIGVYIAMTHILLPFMILPLYSVMKAIPPTYLRAAVSLGSHPFAAFWRVYVPQTYPGIGAGALLVFILSVGYYITPALLGGPNEQMVSYYIAYFTNVTINWGMACALGALLFAATLVLYGVYRRFTKNDVAMG</sequence>
<evidence type="ECO:0000256" key="6">
    <source>
        <dbReference type="ARBA" id="ARBA00022989"/>
    </source>
</evidence>
<feature type="transmembrane region" description="Helical" evidence="8">
    <location>
        <begin position="262"/>
        <end position="281"/>
    </location>
</feature>
<evidence type="ECO:0000313" key="10">
    <source>
        <dbReference type="EMBL" id="AEK64201.1"/>
    </source>
</evidence>
<dbReference type="STRING" id="1005048.CFU_4380"/>
<dbReference type="EMBL" id="CP002745">
    <property type="protein sequence ID" value="AEK64201.1"/>
    <property type="molecule type" value="Genomic_DNA"/>
</dbReference>
<dbReference type="GO" id="GO:0005886">
    <property type="term" value="C:plasma membrane"/>
    <property type="evidence" value="ECO:0007669"/>
    <property type="project" value="UniProtKB-SubCell"/>
</dbReference>
<evidence type="ECO:0000259" key="9">
    <source>
        <dbReference type="PROSITE" id="PS50928"/>
    </source>
</evidence>
<dbReference type="HOGENOM" id="CLU_039052_0_0_4"/>
<protein>
    <submittedName>
        <fullName evidence="10">Spermidine Putrescine ABC transporter permease component potB</fullName>
    </submittedName>
</protein>
<feature type="transmembrane region" description="Helical" evidence="8">
    <location>
        <begin position="83"/>
        <end position="108"/>
    </location>
</feature>
<keyword evidence="3 8" id="KW-0813">Transport</keyword>
<evidence type="ECO:0000256" key="7">
    <source>
        <dbReference type="ARBA" id="ARBA00023136"/>
    </source>
</evidence>
<evidence type="ECO:0000256" key="8">
    <source>
        <dbReference type="RuleBase" id="RU363032"/>
    </source>
</evidence>